<dbReference type="GO" id="GO:0004413">
    <property type="term" value="F:homoserine kinase activity"/>
    <property type="evidence" value="ECO:0007669"/>
    <property type="project" value="UniProtKB-UniRule"/>
</dbReference>
<gene>
    <name evidence="11 14" type="primary">thrB</name>
    <name evidence="14" type="ORF">NFRAN_1868</name>
</gene>
<dbReference type="SUPFAM" id="SSF54211">
    <property type="entry name" value="Ribosomal protein S5 domain 2-like"/>
    <property type="match status" value="1"/>
</dbReference>
<evidence type="ECO:0000256" key="6">
    <source>
        <dbReference type="ARBA" id="ARBA00022679"/>
    </source>
</evidence>
<dbReference type="Gene3D" id="3.30.230.10">
    <property type="match status" value="1"/>
</dbReference>
<name>A0A484I8Z8_9ARCH</name>
<comment type="catalytic activity">
    <reaction evidence="11">
        <text>L-homoserine + ATP = O-phospho-L-homoserine + ADP + H(+)</text>
        <dbReference type="Rhea" id="RHEA:13985"/>
        <dbReference type="ChEBI" id="CHEBI:15378"/>
        <dbReference type="ChEBI" id="CHEBI:30616"/>
        <dbReference type="ChEBI" id="CHEBI:57476"/>
        <dbReference type="ChEBI" id="CHEBI:57590"/>
        <dbReference type="ChEBI" id="CHEBI:456216"/>
        <dbReference type="EC" id="2.7.1.39"/>
    </reaction>
</comment>
<keyword evidence="9 11" id="KW-0418">Kinase</keyword>
<dbReference type="GO" id="GO:0005737">
    <property type="term" value="C:cytoplasm"/>
    <property type="evidence" value="ECO:0007669"/>
    <property type="project" value="UniProtKB-SubCell"/>
</dbReference>
<dbReference type="PANTHER" id="PTHR20861">
    <property type="entry name" value="HOMOSERINE/4-DIPHOSPHOCYTIDYL-2-C-METHYL-D-ERYTHRITOL KINASE"/>
    <property type="match status" value="1"/>
</dbReference>
<dbReference type="InterPro" id="IPR036554">
    <property type="entry name" value="GHMP_kinase_C_sf"/>
</dbReference>
<evidence type="ECO:0000256" key="4">
    <source>
        <dbReference type="ARBA" id="ARBA00017858"/>
    </source>
</evidence>
<evidence type="ECO:0000256" key="10">
    <source>
        <dbReference type="ARBA" id="ARBA00022840"/>
    </source>
</evidence>
<protein>
    <recommendedName>
        <fullName evidence="4 11">Homoserine kinase</fullName>
        <shortName evidence="11">HK</shortName>
        <shortName evidence="11">HSK</shortName>
        <ecNumber evidence="3 11">2.7.1.39</ecNumber>
    </recommendedName>
</protein>
<accession>A0A484I8Z8</accession>
<dbReference type="PRINTS" id="PR00958">
    <property type="entry name" value="HOMSERKINASE"/>
</dbReference>
<keyword evidence="5 11" id="KW-0028">Amino-acid biosynthesis</keyword>
<dbReference type="PANTHER" id="PTHR20861:SF1">
    <property type="entry name" value="HOMOSERINE KINASE"/>
    <property type="match status" value="1"/>
</dbReference>
<dbReference type="GO" id="GO:0009088">
    <property type="term" value="P:threonine biosynthetic process"/>
    <property type="evidence" value="ECO:0007669"/>
    <property type="project" value="UniProtKB-UniRule"/>
</dbReference>
<dbReference type="Proteomes" id="UP000294299">
    <property type="component" value="Chromosome NFRAN"/>
</dbReference>
<evidence type="ECO:0000313" key="15">
    <source>
        <dbReference type="Proteomes" id="UP000294299"/>
    </source>
</evidence>
<dbReference type="KEGG" id="nfn:NFRAN_1868"/>
<keyword evidence="7 11" id="KW-0791">Threonine biosynthesis</keyword>
<dbReference type="OrthoDB" id="28273at2157"/>
<dbReference type="InterPro" id="IPR014721">
    <property type="entry name" value="Ribsml_uS5_D2-typ_fold_subgr"/>
</dbReference>
<evidence type="ECO:0000256" key="8">
    <source>
        <dbReference type="ARBA" id="ARBA00022741"/>
    </source>
</evidence>
<evidence type="ECO:0000256" key="2">
    <source>
        <dbReference type="ARBA" id="ARBA00007370"/>
    </source>
</evidence>
<reference evidence="14 15" key="1">
    <citation type="submission" date="2019-02" db="EMBL/GenBank/DDBJ databases">
        <authorList>
            <person name="Lehtovirta-Morley E L."/>
        </authorList>
    </citation>
    <scope>NUCLEOTIDE SEQUENCE [LARGE SCALE GENOMIC DNA]</scope>
    <source>
        <strain evidence="14">NFRAN1</strain>
    </source>
</reference>
<evidence type="ECO:0000256" key="1">
    <source>
        <dbReference type="ARBA" id="ARBA00005015"/>
    </source>
</evidence>
<organism evidence="14 15">
    <name type="scientific">Candidatus Nitrosocosmicus franklandianus</name>
    <dbReference type="NCBI Taxonomy" id="1798806"/>
    <lineage>
        <taxon>Archaea</taxon>
        <taxon>Nitrososphaerota</taxon>
        <taxon>Nitrososphaeria</taxon>
        <taxon>Nitrososphaerales</taxon>
        <taxon>Nitrososphaeraceae</taxon>
        <taxon>Candidatus Nitrosocosmicus</taxon>
    </lineage>
</organism>
<evidence type="ECO:0000259" key="13">
    <source>
        <dbReference type="Pfam" id="PF08544"/>
    </source>
</evidence>
<dbReference type="InterPro" id="IPR013750">
    <property type="entry name" value="GHMP_kinase_C_dom"/>
</dbReference>
<dbReference type="AlphaFoldDB" id="A0A484I8Z8"/>
<dbReference type="InterPro" id="IPR006203">
    <property type="entry name" value="GHMP_knse_ATP-bd_CS"/>
</dbReference>
<dbReference type="Gene3D" id="3.30.70.890">
    <property type="entry name" value="GHMP kinase, C-terminal domain"/>
    <property type="match status" value="1"/>
</dbReference>
<evidence type="ECO:0000256" key="3">
    <source>
        <dbReference type="ARBA" id="ARBA00012078"/>
    </source>
</evidence>
<keyword evidence="10 11" id="KW-0067">ATP-binding</keyword>
<feature type="domain" description="GHMP kinase C-terminal" evidence="13">
    <location>
        <begin position="228"/>
        <end position="304"/>
    </location>
</feature>
<evidence type="ECO:0000313" key="14">
    <source>
        <dbReference type="EMBL" id="VFJ14190.1"/>
    </source>
</evidence>
<comment type="subcellular location">
    <subcellularLocation>
        <location evidence="11">Cytoplasm</location>
    </subcellularLocation>
</comment>
<dbReference type="Pfam" id="PF08544">
    <property type="entry name" value="GHMP_kinases_C"/>
    <property type="match status" value="1"/>
</dbReference>
<dbReference type="HAMAP" id="MF_00384">
    <property type="entry name" value="Homoser_kinase"/>
    <property type="match status" value="1"/>
</dbReference>
<dbReference type="Pfam" id="PF00288">
    <property type="entry name" value="GHMP_kinases_N"/>
    <property type="match status" value="1"/>
</dbReference>
<keyword evidence="15" id="KW-1185">Reference proteome</keyword>
<dbReference type="EC" id="2.7.1.39" evidence="3 11"/>
<dbReference type="UniPathway" id="UPA00050">
    <property type="reaction ID" value="UER00064"/>
</dbReference>
<keyword evidence="6 11" id="KW-0808">Transferase</keyword>
<comment type="similarity">
    <text evidence="2 11">Belongs to the GHMP kinase family. Homoserine kinase subfamily.</text>
</comment>
<dbReference type="PROSITE" id="PS00627">
    <property type="entry name" value="GHMP_KINASES_ATP"/>
    <property type="match status" value="1"/>
</dbReference>
<dbReference type="NCBIfam" id="NF002288">
    <property type="entry name" value="PRK01212.1-4"/>
    <property type="match status" value="1"/>
</dbReference>
<comment type="pathway">
    <text evidence="1 11">Amino-acid biosynthesis; L-threonine biosynthesis; L-threonine from L-aspartate: step 4/5.</text>
</comment>
<evidence type="ECO:0000256" key="5">
    <source>
        <dbReference type="ARBA" id="ARBA00022605"/>
    </source>
</evidence>
<evidence type="ECO:0000256" key="11">
    <source>
        <dbReference type="HAMAP-Rule" id="MF_00384"/>
    </source>
</evidence>
<comment type="function">
    <text evidence="11">Catalyzes the ATP-dependent phosphorylation of L-homoserine to L-homoserine phosphate.</text>
</comment>
<feature type="domain" description="GHMP kinase N-terminal" evidence="12">
    <location>
        <begin position="80"/>
        <end position="162"/>
    </location>
</feature>
<keyword evidence="11" id="KW-0963">Cytoplasm</keyword>
<keyword evidence="8 11" id="KW-0547">Nucleotide-binding</keyword>
<dbReference type="EMBL" id="LR216287">
    <property type="protein sequence ID" value="VFJ14190.1"/>
    <property type="molecule type" value="Genomic_DNA"/>
</dbReference>
<dbReference type="GO" id="GO:0005524">
    <property type="term" value="F:ATP binding"/>
    <property type="evidence" value="ECO:0007669"/>
    <property type="project" value="UniProtKB-UniRule"/>
</dbReference>
<evidence type="ECO:0000256" key="7">
    <source>
        <dbReference type="ARBA" id="ARBA00022697"/>
    </source>
</evidence>
<evidence type="ECO:0000259" key="12">
    <source>
        <dbReference type="Pfam" id="PF00288"/>
    </source>
</evidence>
<evidence type="ECO:0000256" key="9">
    <source>
        <dbReference type="ARBA" id="ARBA00022777"/>
    </source>
</evidence>
<dbReference type="InterPro" id="IPR006204">
    <property type="entry name" value="GHMP_kinase_N_dom"/>
</dbReference>
<dbReference type="InterPro" id="IPR020568">
    <property type="entry name" value="Ribosomal_Su5_D2-typ_SF"/>
</dbReference>
<sequence length="327" mass="35689">MKVNVHSEFSECTTRAPASTANLGPGYDVFGLGLDALEDIVTVRIKKKSNSIKNNLKIIIKGNGKKDIPNNPNYNSAGIVARKIISEYNLYNYNCLIEIEKNIPAGYGMGSSAASAVATAISFNSLFGLDLDESKLLDYSAEGELASAGVKHYDNIAGSLFGNFVIIKTYPKLEFIKIKSPTDLVVVVCVPLIKVPKMKTEISRKLIPKKVPLEKTVHNIANACSIVAGFYNQDVNMICNGINDCIIEPVRKKMIPGYDKIKKRSLEEGAMAFTISGAGPSSIAFLNSRKKGLHIAEVMKEEYEKIDIRCETYLAKPSNGATIISKK</sequence>
<proteinExistence type="inferred from homology"/>
<dbReference type="SUPFAM" id="SSF55060">
    <property type="entry name" value="GHMP Kinase, C-terminal domain"/>
    <property type="match status" value="1"/>
</dbReference>
<feature type="binding site" evidence="11">
    <location>
        <begin position="104"/>
        <end position="114"/>
    </location>
    <ligand>
        <name>ATP</name>
        <dbReference type="ChEBI" id="CHEBI:30616"/>
    </ligand>
</feature>
<dbReference type="InterPro" id="IPR000870">
    <property type="entry name" value="Homoserine_kinase"/>
</dbReference>
<dbReference type="NCBIfam" id="TIGR00191">
    <property type="entry name" value="thrB"/>
    <property type="match status" value="1"/>
</dbReference>
<dbReference type="PIRSF" id="PIRSF000676">
    <property type="entry name" value="Homoser_kin"/>
    <property type="match status" value="1"/>
</dbReference>